<evidence type="ECO:0000313" key="3">
    <source>
        <dbReference type="EMBL" id="SCL36719.1"/>
    </source>
</evidence>
<dbReference type="InterPro" id="IPR028973">
    <property type="entry name" value="PhnB-like"/>
</dbReference>
<reference evidence="3 4" key="1">
    <citation type="submission" date="2016-06" db="EMBL/GenBank/DDBJ databases">
        <authorList>
            <person name="Kjaerup R.B."/>
            <person name="Dalgaard T.S."/>
            <person name="Juul-Madsen H.R."/>
        </authorList>
    </citation>
    <scope>NUCLEOTIDE SEQUENCE [LARGE SCALE GENOMIC DNA]</scope>
    <source>
        <strain evidence="3 4">DSM 43818</strain>
    </source>
</reference>
<name>A0A1C6T507_9ACTN</name>
<feature type="domain" description="Glyoxalase/fosfomycin resistance/dioxygenase" evidence="2">
    <location>
        <begin position="4"/>
        <end position="129"/>
    </location>
</feature>
<dbReference type="Gene3D" id="3.10.180.10">
    <property type="entry name" value="2,3-Dihydroxybiphenyl 1,2-Dioxygenase, domain 1"/>
    <property type="match status" value="1"/>
</dbReference>
<dbReference type="PANTHER" id="PTHR33990">
    <property type="entry name" value="PROTEIN YJDN-RELATED"/>
    <property type="match status" value="1"/>
</dbReference>
<accession>A0A1C6T507</accession>
<evidence type="ECO:0000256" key="1">
    <source>
        <dbReference type="SAM" id="MobiDB-lite"/>
    </source>
</evidence>
<dbReference type="SUPFAM" id="SSF54593">
    <property type="entry name" value="Glyoxalase/Bleomycin resistance protein/Dihydroxybiphenyl dioxygenase"/>
    <property type="match status" value="1"/>
</dbReference>
<dbReference type="STRING" id="145857.GA0070616_5561"/>
<dbReference type="OrthoDB" id="9795306at2"/>
<dbReference type="Proteomes" id="UP000199699">
    <property type="component" value="Unassembled WGS sequence"/>
</dbReference>
<dbReference type="RefSeq" id="WP_091089548.1">
    <property type="nucleotide sequence ID" value="NZ_FMHT01000003.1"/>
</dbReference>
<dbReference type="CDD" id="cd06588">
    <property type="entry name" value="PhnB_like"/>
    <property type="match status" value="1"/>
</dbReference>
<dbReference type="AlphaFoldDB" id="A0A1C6T507"/>
<keyword evidence="4" id="KW-1185">Reference proteome</keyword>
<proteinExistence type="predicted"/>
<dbReference type="EMBL" id="FMHT01000003">
    <property type="protein sequence ID" value="SCL36719.1"/>
    <property type="molecule type" value="Genomic_DNA"/>
</dbReference>
<dbReference type="InterPro" id="IPR029068">
    <property type="entry name" value="Glyas_Bleomycin-R_OHBP_Dase"/>
</dbReference>
<feature type="region of interest" description="Disordered" evidence="1">
    <location>
        <begin position="57"/>
        <end position="77"/>
    </location>
</feature>
<sequence length="137" mass="15108">MQTRIDPYLSFPGTARDAMRFYRDVFGGELTMDTFASFGTDDPALRDRIMHARLDTTTGPTLVGSDTAPDTEHQPGNHIAVSLSGDDREELHGYWDALSAGGTVTVPMDRQMWGDEFGMCVDPYGVGWMVNINTPES</sequence>
<gene>
    <name evidence="3" type="ORF">GA0070616_5561</name>
</gene>
<protein>
    <submittedName>
        <fullName evidence="3">PhnB protein</fullName>
    </submittedName>
</protein>
<evidence type="ECO:0000259" key="2">
    <source>
        <dbReference type="Pfam" id="PF00903"/>
    </source>
</evidence>
<dbReference type="Pfam" id="PF00903">
    <property type="entry name" value="Glyoxalase"/>
    <property type="match status" value="1"/>
</dbReference>
<evidence type="ECO:0000313" key="4">
    <source>
        <dbReference type="Proteomes" id="UP000199699"/>
    </source>
</evidence>
<dbReference type="InterPro" id="IPR004360">
    <property type="entry name" value="Glyas_Fos-R_dOase_dom"/>
</dbReference>
<organism evidence="3 4">
    <name type="scientific">Micromonospora nigra</name>
    <dbReference type="NCBI Taxonomy" id="145857"/>
    <lineage>
        <taxon>Bacteria</taxon>
        <taxon>Bacillati</taxon>
        <taxon>Actinomycetota</taxon>
        <taxon>Actinomycetes</taxon>
        <taxon>Micromonosporales</taxon>
        <taxon>Micromonosporaceae</taxon>
        <taxon>Micromonospora</taxon>
    </lineage>
</organism>
<dbReference type="PANTHER" id="PTHR33990:SF1">
    <property type="entry name" value="PROTEIN YJDN"/>
    <property type="match status" value="1"/>
</dbReference>